<keyword evidence="7" id="KW-0812">Transmembrane</keyword>
<dbReference type="PROSITE" id="PS50110">
    <property type="entry name" value="RESPONSE_REGULATORY"/>
    <property type="match status" value="2"/>
</dbReference>
<evidence type="ECO:0000256" key="14">
    <source>
        <dbReference type="ARBA" id="ARBA00064003"/>
    </source>
</evidence>
<evidence type="ECO:0000256" key="7">
    <source>
        <dbReference type="ARBA" id="ARBA00022692"/>
    </source>
</evidence>
<dbReference type="EMBL" id="BLVP01000010">
    <property type="protein sequence ID" value="GFM37834.1"/>
    <property type="molecule type" value="Genomic_DNA"/>
</dbReference>
<dbReference type="SUPFAM" id="SSF52172">
    <property type="entry name" value="CheY-like"/>
    <property type="match status" value="2"/>
</dbReference>
<evidence type="ECO:0000256" key="6">
    <source>
        <dbReference type="ARBA" id="ARBA00022679"/>
    </source>
</evidence>
<dbReference type="GO" id="GO:0005524">
    <property type="term" value="F:ATP binding"/>
    <property type="evidence" value="ECO:0007669"/>
    <property type="project" value="UniProtKB-KW"/>
</dbReference>
<proteinExistence type="predicted"/>
<dbReference type="InterPro" id="IPR036097">
    <property type="entry name" value="HisK_dim/P_sf"/>
</dbReference>
<keyword evidence="5 16" id="KW-0597">Phosphoprotein</keyword>
<evidence type="ECO:0000259" key="17">
    <source>
        <dbReference type="PROSITE" id="PS50109"/>
    </source>
</evidence>
<comment type="subunit">
    <text evidence="14">At low DSF concentrations, interacts with RpfF.</text>
</comment>
<protein>
    <recommendedName>
        <fullName evidence="15">Sensory/regulatory protein RpfC</fullName>
        <ecNumber evidence="3">2.7.13.3</ecNumber>
    </recommendedName>
</protein>
<evidence type="ECO:0000256" key="15">
    <source>
        <dbReference type="ARBA" id="ARBA00068150"/>
    </source>
</evidence>
<dbReference type="Gene3D" id="1.10.287.130">
    <property type="match status" value="1"/>
</dbReference>
<comment type="catalytic activity">
    <reaction evidence="1">
        <text>ATP + protein L-histidine = ADP + protein N-phospho-L-histidine.</text>
        <dbReference type="EC" id="2.7.13.3"/>
    </reaction>
</comment>
<dbReference type="SMART" id="SM00448">
    <property type="entry name" value="REC"/>
    <property type="match status" value="2"/>
</dbReference>
<dbReference type="CDD" id="cd17534">
    <property type="entry name" value="REC_DC-like"/>
    <property type="match status" value="1"/>
</dbReference>
<dbReference type="EC" id="2.7.13.3" evidence="3"/>
<dbReference type="CDD" id="cd00082">
    <property type="entry name" value="HisKA"/>
    <property type="match status" value="1"/>
</dbReference>
<comment type="caution">
    <text evidence="16">Lacks conserved residue(s) required for the propagation of feature annotation.</text>
</comment>
<dbReference type="CDD" id="cd16922">
    <property type="entry name" value="HATPase_EvgS-ArcB-TorS-like"/>
    <property type="match status" value="1"/>
</dbReference>
<evidence type="ECO:0000256" key="3">
    <source>
        <dbReference type="ARBA" id="ARBA00012438"/>
    </source>
</evidence>
<dbReference type="AlphaFoldDB" id="A0A7J0BXW0"/>
<keyword evidence="8" id="KW-0547">Nucleotide-binding</keyword>
<keyword evidence="9 19" id="KW-0418">Kinase</keyword>
<feature type="domain" description="Response regulatory" evidence="18">
    <location>
        <begin position="408"/>
        <end position="527"/>
    </location>
</feature>
<keyword evidence="4" id="KW-1003">Cell membrane</keyword>
<comment type="caution">
    <text evidence="19">The sequence shown here is derived from an EMBL/GenBank/DDBJ whole genome shotgun (WGS) entry which is preliminary data.</text>
</comment>
<evidence type="ECO:0000256" key="8">
    <source>
        <dbReference type="ARBA" id="ARBA00022741"/>
    </source>
</evidence>
<dbReference type="InterPro" id="IPR003661">
    <property type="entry name" value="HisK_dim/P_dom"/>
</dbReference>
<keyword evidence="6" id="KW-0808">Transferase</keyword>
<dbReference type="SUPFAM" id="SSF47384">
    <property type="entry name" value="Homodimeric domain of signal transducing histidine kinase"/>
    <property type="match status" value="1"/>
</dbReference>
<evidence type="ECO:0000256" key="13">
    <source>
        <dbReference type="ARBA" id="ARBA00023136"/>
    </source>
</evidence>
<evidence type="ECO:0000313" key="20">
    <source>
        <dbReference type="Proteomes" id="UP000503820"/>
    </source>
</evidence>
<feature type="domain" description="Response regulatory" evidence="18">
    <location>
        <begin position="5"/>
        <end position="120"/>
    </location>
</feature>
<dbReference type="Pfam" id="PF02518">
    <property type="entry name" value="HATPase_c"/>
    <property type="match status" value="1"/>
</dbReference>
<dbReference type="InterPro" id="IPR036890">
    <property type="entry name" value="HATPase_C_sf"/>
</dbReference>
<dbReference type="GO" id="GO:0000155">
    <property type="term" value="F:phosphorelay sensor kinase activity"/>
    <property type="evidence" value="ECO:0007669"/>
    <property type="project" value="InterPro"/>
</dbReference>
<dbReference type="SMART" id="SM00388">
    <property type="entry name" value="HisKA"/>
    <property type="match status" value="1"/>
</dbReference>
<reference evidence="19 20" key="1">
    <citation type="submission" date="2020-05" db="EMBL/GenBank/DDBJ databases">
        <title>Draft genome sequence of Desulfovibrio psychrotolerans JS1T.</title>
        <authorList>
            <person name="Ueno A."/>
            <person name="Tamazawa S."/>
            <person name="Tamamura S."/>
            <person name="Murakami T."/>
            <person name="Kiyama T."/>
            <person name="Inomata H."/>
            <person name="Amano Y."/>
            <person name="Miyakawa K."/>
            <person name="Tamaki H."/>
            <person name="Naganuma T."/>
            <person name="Kaneko K."/>
        </authorList>
    </citation>
    <scope>NUCLEOTIDE SEQUENCE [LARGE SCALE GENOMIC DNA]</scope>
    <source>
        <strain evidence="19 20">JS1</strain>
    </source>
</reference>
<dbReference type="Gene3D" id="3.30.565.10">
    <property type="entry name" value="Histidine kinase-like ATPase, C-terminal domain"/>
    <property type="match status" value="1"/>
</dbReference>
<dbReference type="FunFam" id="3.30.565.10:FF:000010">
    <property type="entry name" value="Sensor histidine kinase RcsC"/>
    <property type="match status" value="1"/>
</dbReference>
<evidence type="ECO:0000256" key="10">
    <source>
        <dbReference type="ARBA" id="ARBA00022840"/>
    </source>
</evidence>
<dbReference type="InterPro" id="IPR001789">
    <property type="entry name" value="Sig_transdc_resp-reg_receiver"/>
</dbReference>
<organism evidence="19 20">
    <name type="scientific">Desulfovibrio psychrotolerans</name>
    <dbReference type="NCBI Taxonomy" id="415242"/>
    <lineage>
        <taxon>Bacteria</taxon>
        <taxon>Pseudomonadati</taxon>
        <taxon>Thermodesulfobacteriota</taxon>
        <taxon>Desulfovibrionia</taxon>
        <taxon>Desulfovibrionales</taxon>
        <taxon>Desulfovibrionaceae</taxon>
        <taxon>Desulfovibrio</taxon>
    </lineage>
</organism>
<evidence type="ECO:0000313" key="19">
    <source>
        <dbReference type="EMBL" id="GFM37834.1"/>
    </source>
</evidence>
<dbReference type="Pfam" id="PF00072">
    <property type="entry name" value="Response_reg"/>
    <property type="match status" value="2"/>
</dbReference>
<dbReference type="GO" id="GO:0005886">
    <property type="term" value="C:plasma membrane"/>
    <property type="evidence" value="ECO:0007669"/>
    <property type="project" value="UniProtKB-SubCell"/>
</dbReference>
<dbReference type="InterPro" id="IPR004358">
    <property type="entry name" value="Sig_transdc_His_kin-like_C"/>
</dbReference>
<dbReference type="PANTHER" id="PTHR45339:SF1">
    <property type="entry name" value="HYBRID SIGNAL TRANSDUCTION HISTIDINE KINASE J"/>
    <property type="match status" value="1"/>
</dbReference>
<evidence type="ECO:0000256" key="4">
    <source>
        <dbReference type="ARBA" id="ARBA00022475"/>
    </source>
</evidence>
<dbReference type="InterPro" id="IPR036641">
    <property type="entry name" value="HPT_dom_sf"/>
</dbReference>
<dbReference type="InterPro" id="IPR005467">
    <property type="entry name" value="His_kinase_dom"/>
</dbReference>
<dbReference type="InterPro" id="IPR011006">
    <property type="entry name" value="CheY-like_superfamily"/>
</dbReference>
<evidence type="ECO:0000256" key="12">
    <source>
        <dbReference type="ARBA" id="ARBA00023012"/>
    </source>
</evidence>
<keyword evidence="20" id="KW-1185">Reference proteome</keyword>
<feature type="domain" description="Histidine kinase" evidence="17">
    <location>
        <begin position="149"/>
        <end position="382"/>
    </location>
</feature>
<keyword evidence="10" id="KW-0067">ATP-binding</keyword>
<comment type="subcellular location">
    <subcellularLocation>
        <location evidence="2">Cell membrane</location>
        <topology evidence="2">Multi-pass membrane protein</topology>
    </subcellularLocation>
</comment>
<dbReference type="Gene3D" id="1.20.120.160">
    <property type="entry name" value="HPT domain"/>
    <property type="match status" value="1"/>
</dbReference>
<evidence type="ECO:0000256" key="16">
    <source>
        <dbReference type="PROSITE-ProRule" id="PRU00169"/>
    </source>
</evidence>
<keyword evidence="12" id="KW-0902">Two-component regulatory system</keyword>
<dbReference type="InterPro" id="IPR003594">
    <property type="entry name" value="HATPase_dom"/>
</dbReference>
<evidence type="ECO:0000256" key="1">
    <source>
        <dbReference type="ARBA" id="ARBA00000085"/>
    </source>
</evidence>
<dbReference type="PANTHER" id="PTHR45339">
    <property type="entry name" value="HYBRID SIGNAL TRANSDUCTION HISTIDINE KINASE J"/>
    <property type="match status" value="1"/>
</dbReference>
<evidence type="ECO:0000259" key="18">
    <source>
        <dbReference type="PROSITE" id="PS50110"/>
    </source>
</evidence>
<evidence type="ECO:0000256" key="2">
    <source>
        <dbReference type="ARBA" id="ARBA00004651"/>
    </source>
</evidence>
<evidence type="ECO:0000256" key="9">
    <source>
        <dbReference type="ARBA" id="ARBA00022777"/>
    </source>
</evidence>
<dbReference type="SUPFAM" id="SSF47226">
    <property type="entry name" value="Histidine-containing phosphotransfer domain, HPT domain"/>
    <property type="match status" value="1"/>
</dbReference>
<dbReference type="PROSITE" id="PS50109">
    <property type="entry name" value="HIS_KIN"/>
    <property type="match status" value="1"/>
</dbReference>
<keyword evidence="11" id="KW-1133">Transmembrane helix</keyword>
<dbReference type="RefSeq" id="WP_243451379.1">
    <property type="nucleotide sequence ID" value="NZ_BLVP01000010.1"/>
</dbReference>
<evidence type="ECO:0000256" key="11">
    <source>
        <dbReference type="ARBA" id="ARBA00022989"/>
    </source>
</evidence>
<dbReference type="SMART" id="SM00387">
    <property type="entry name" value="HATPase_c"/>
    <property type="match status" value="1"/>
</dbReference>
<feature type="modified residue" description="4-aspartylphosphate" evidence="16">
    <location>
        <position position="55"/>
    </location>
</feature>
<keyword evidence="13" id="KW-0472">Membrane</keyword>
<sequence>MPPLNILVVDDEQIVALDIRRTLERLGYSVPAIVADGPTAIRKATELRPGLVLMDIRLKGEMDGIQAAGIISGKLKIPVIYLTAYSDQATLERAKTSNPFGFLIKPFEERELHSTIEIALLKHSAERRLEDARRKAEQDNLAKSGYFADMSHEIRNSLNGIMGMADLALDTPLSEEQREYLTTIVDSAENLLAILNDVLDISRIEARRLSLTEKPFDIARTVAKVVRSVKPDAEKKGLRLSYHLGPGVPATVQGDSGRLHQILANLLGNAVKFTENGTIVVEINLVKGGTPEMPDAHSLPAEESLQLLFSVRDTGLGIPENRLSTIFERYRQVDRETEQEHVGSGLGLAICKELVDLMDGKMWVRSRLNHGSTFYFTAHFTPCERHVPDIRHSGVGQAVLPQAMRRLSVLTADDNLVSRNLVRMLLEKQGHSCTTASNGLEMLALLAQDRYDLVLTNIQMPRMGGLEAVRRIRSGTADGVPQDIPIIAVTAHALKGDRERFIEAGMTDYIAKPLHAERFYEVINRVFTNERTADEDAPQPHQGDVLPLLDTADVLRRMQGDTLLVRAIWQSFLADSHEQMADIREALRGQGTRLDITRAEVSLGATMALATASRNIGASELAATADLCADALRHGERERAATAIRRLEETLSHTLSIMDTSMKSL</sequence>
<evidence type="ECO:0000256" key="5">
    <source>
        <dbReference type="ARBA" id="ARBA00022553"/>
    </source>
</evidence>
<accession>A0A7J0BXW0</accession>
<dbReference type="Proteomes" id="UP000503820">
    <property type="component" value="Unassembled WGS sequence"/>
</dbReference>
<dbReference type="PRINTS" id="PR00344">
    <property type="entry name" value="BCTRLSENSOR"/>
</dbReference>
<dbReference type="FunFam" id="1.10.287.130:FF:000002">
    <property type="entry name" value="Two-component osmosensing histidine kinase"/>
    <property type="match status" value="1"/>
</dbReference>
<name>A0A7J0BXW0_9BACT</name>
<dbReference type="CDD" id="cd17546">
    <property type="entry name" value="REC_hyHK_CKI1_RcsC-like"/>
    <property type="match status" value="1"/>
</dbReference>
<dbReference type="Pfam" id="PF00512">
    <property type="entry name" value="HisKA"/>
    <property type="match status" value="1"/>
</dbReference>
<gene>
    <name evidence="19" type="ORF">DSM19430T_25180</name>
</gene>
<dbReference type="Gene3D" id="3.40.50.2300">
    <property type="match status" value="2"/>
</dbReference>
<dbReference type="SUPFAM" id="SSF55874">
    <property type="entry name" value="ATPase domain of HSP90 chaperone/DNA topoisomerase II/histidine kinase"/>
    <property type="match status" value="1"/>
</dbReference>